<evidence type="ECO:0008006" key="4">
    <source>
        <dbReference type="Google" id="ProtNLM"/>
    </source>
</evidence>
<dbReference type="AlphaFoldDB" id="N8WQ60"/>
<keyword evidence="1" id="KW-1133">Transmembrane helix</keyword>
<dbReference type="GO" id="GO:0005886">
    <property type="term" value="C:plasma membrane"/>
    <property type="evidence" value="ECO:0007669"/>
    <property type="project" value="TreeGrafter"/>
</dbReference>
<evidence type="ECO:0000256" key="1">
    <source>
        <dbReference type="SAM" id="Phobius"/>
    </source>
</evidence>
<dbReference type="PANTHER" id="PTHR38442:SF1">
    <property type="entry name" value="INNER MEMBRANE PROTEIN"/>
    <property type="match status" value="1"/>
</dbReference>
<keyword evidence="1" id="KW-0472">Membrane</keyword>
<sequence length="433" mass="48749">MQTETSSPSLQRSKRFATIALIVAVVTWLALMVAAKLLPEYVWLIHILMLSAEAGVVGGMADWYAITVLFRNPFGKLPIPRFLRDHTEIIPRNKARIAESMGRFVQENFLSPQIVERSLTSTDLSLAAGRWLANPENNRQVTQVIQQTAPRIFEFVGQEQISGFIQSNSVQWVKSTQINHLASEMLRAVLENDFHQDVLQRGLDLVHAWMTSHPEQTRELTRTLFKEMGVWKLAKGASWIGIDVQQRSIDSVIQRVEAMLADPDHPWRLKIEESAHQLMLQLADNDSDASQRLNSAKDAMLDSPQVLNFISGAVVILCDAIKADLEKPDSGIAENLRIAIQQVGENIISNSSVRELLNNRMSNMAVDLSDQYSEKVIRFISERIHEWDSREMIDKIENEVGGDLHMIRVNGVVVGAFIGLVLGIIRAIVEYVL</sequence>
<dbReference type="EMBL" id="APPI01000012">
    <property type="protein sequence ID" value="ENV14071.1"/>
    <property type="molecule type" value="Genomic_DNA"/>
</dbReference>
<dbReference type="Proteomes" id="UP000018438">
    <property type="component" value="Unassembled WGS sequence"/>
</dbReference>
<feature type="transmembrane region" description="Helical" evidence="1">
    <location>
        <begin position="409"/>
        <end position="429"/>
    </location>
</feature>
<name>N8WQ60_9GAMM</name>
<evidence type="ECO:0000313" key="3">
    <source>
        <dbReference type="Proteomes" id="UP000018438"/>
    </source>
</evidence>
<reference evidence="2 3" key="1">
    <citation type="submission" date="2013-02" db="EMBL/GenBank/DDBJ databases">
        <title>The Genome Sequence of Acinetobacter schindleri NIPH 900.</title>
        <authorList>
            <consortium name="The Broad Institute Genome Sequencing Platform"/>
            <consortium name="The Broad Institute Genome Sequencing Center for Infectious Disease"/>
            <person name="Cerqueira G."/>
            <person name="Feldgarden M."/>
            <person name="Courvalin P."/>
            <person name="Perichon B."/>
            <person name="Grillot-Courvalin C."/>
            <person name="Clermont D."/>
            <person name="Rocha E."/>
            <person name="Yoon E.-J."/>
            <person name="Nemec A."/>
            <person name="Walker B."/>
            <person name="Young S.K."/>
            <person name="Zeng Q."/>
            <person name="Gargeya S."/>
            <person name="Fitzgerald M."/>
            <person name="Haas B."/>
            <person name="Abouelleil A."/>
            <person name="Alvarado L."/>
            <person name="Arachchi H.M."/>
            <person name="Berlin A.M."/>
            <person name="Chapman S.B."/>
            <person name="Dewar J."/>
            <person name="Goldberg J."/>
            <person name="Griggs A."/>
            <person name="Gujja S."/>
            <person name="Hansen M."/>
            <person name="Howarth C."/>
            <person name="Imamovic A."/>
            <person name="Larimer J."/>
            <person name="McCowan C."/>
            <person name="Murphy C."/>
            <person name="Neiman D."/>
            <person name="Pearson M."/>
            <person name="Priest M."/>
            <person name="Roberts A."/>
            <person name="Saif S."/>
            <person name="Shea T."/>
            <person name="Sisk P."/>
            <person name="Sykes S."/>
            <person name="Wortman J."/>
            <person name="Nusbaum C."/>
            <person name="Birren B."/>
        </authorList>
    </citation>
    <scope>NUCLEOTIDE SEQUENCE [LARGE SCALE GENOMIC DNA]</scope>
    <source>
        <strain evidence="2 3">NIPH 900</strain>
    </source>
</reference>
<feature type="transmembrane region" description="Helical" evidence="1">
    <location>
        <begin position="41"/>
        <end position="66"/>
    </location>
</feature>
<comment type="caution">
    <text evidence="2">The sequence shown here is derived from an EMBL/GenBank/DDBJ whole genome shotgun (WGS) entry which is preliminary data.</text>
</comment>
<feature type="transmembrane region" description="Helical" evidence="1">
    <location>
        <begin position="16"/>
        <end position="35"/>
    </location>
</feature>
<protein>
    <recommendedName>
        <fullName evidence="4">DUF445 domain-containing protein</fullName>
    </recommendedName>
</protein>
<dbReference type="RefSeq" id="WP_004813855.1">
    <property type="nucleotide sequence ID" value="NZ_KB849451.1"/>
</dbReference>
<dbReference type="PANTHER" id="PTHR38442">
    <property type="entry name" value="INNER MEMBRANE PROTEIN-RELATED"/>
    <property type="match status" value="1"/>
</dbReference>
<keyword evidence="1" id="KW-0812">Transmembrane</keyword>
<dbReference type="Pfam" id="PF04286">
    <property type="entry name" value="DUF445"/>
    <property type="match status" value="1"/>
</dbReference>
<dbReference type="PATRIC" id="fig|1217675.3.peg.1142"/>
<proteinExistence type="predicted"/>
<keyword evidence="3" id="KW-1185">Reference proteome</keyword>
<organism evidence="2 3">
    <name type="scientific">Acinetobacter schindleri NIPH 900</name>
    <dbReference type="NCBI Taxonomy" id="1217675"/>
    <lineage>
        <taxon>Bacteria</taxon>
        <taxon>Pseudomonadati</taxon>
        <taxon>Pseudomonadota</taxon>
        <taxon>Gammaproteobacteria</taxon>
        <taxon>Moraxellales</taxon>
        <taxon>Moraxellaceae</taxon>
        <taxon>Acinetobacter</taxon>
    </lineage>
</organism>
<dbReference type="InterPro" id="IPR007383">
    <property type="entry name" value="DUF445"/>
</dbReference>
<evidence type="ECO:0000313" key="2">
    <source>
        <dbReference type="EMBL" id="ENV14071.1"/>
    </source>
</evidence>
<gene>
    <name evidence="2" type="ORF">F965_01179</name>
</gene>
<accession>N8WQ60</accession>
<dbReference type="HOGENOM" id="CLU_036718_2_0_6"/>